<dbReference type="EMBL" id="MJAT01000022">
    <property type="protein sequence ID" value="OEH85411.1"/>
    <property type="molecule type" value="Genomic_DNA"/>
</dbReference>
<dbReference type="RefSeq" id="WP_069702238.1">
    <property type="nucleotide sequence ID" value="NZ_MJAT01000022.1"/>
</dbReference>
<proteinExistence type="predicted"/>
<feature type="domain" description="Rhodanese" evidence="3">
    <location>
        <begin position="235"/>
        <end position="325"/>
    </location>
</feature>
<dbReference type="Proteomes" id="UP000095255">
    <property type="component" value="Unassembled WGS sequence"/>
</dbReference>
<evidence type="ECO:0000256" key="1">
    <source>
        <dbReference type="SAM" id="MobiDB-lite"/>
    </source>
</evidence>
<dbReference type="SUPFAM" id="SSF52821">
    <property type="entry name" value="Rhodanese/Cell cycle control phosphatase"/>
    <property type="match status" value="2"/>
</dbReference>
<dbReference type="PANTHER" id="PTHR43031:SF1">
    <property type="entry name" value="PYRIDINE NUCLEOTIDE-DISULPHIDE OXIDOREDUCTASE"/>
    <property type="match status" value="1"/>
</dbReference>
<sequence>MFKQNKAFKSLLIALSLILAVTLVGCGKTAEPVQQTPAPVATPEPAPAPAPEKPKLKAEDVVLERAKDFAAARHAGQSYMIAAKDASEKIAAGNIFVLDVRSAEDFEKGHIAGAFNVSFVGGELATLLDRLPQDKEIYVLCYSGQQANQVNAALNVAGFNSKAITGGAGSWTKAELTLPETGANPLSAAPAASEPTTDADKLAWEKVEGYLGSVISAETSNFIAPAKLHEELTASADKYYVVDIRVPKADNYDQGHIEGSHFYSWEDMEKKMAEFPMDKKIVVGCWSGNNAGQAVALLRMNGYDAHLLTSGIDNGWLQKTKPEAERKPLPLVK</sequence>
<dbReference type="CDD" id="cd00158">
    <property type="entry name" value="RHOD"/>
    <property type="match status" value="2"/>
</dbReference>
<evidence type="ECO:0000313" key="4">
    <source>
        <dbReference type="EMBL" id="OEH85411.1"/>
    </source>
</evidence>
<dbReference type="PANTHER" id="PTHR43031">
    <property type="entry name" value="FAD-DEPENDENT OXIDOREDUCTASE"/>
    <property type="match status" value="1"/>
</dbReference>
<evidence type="ECO:0000259" key="3">
    <source>
        <dbReference type="PROSITE" id="PS50206"/>
    </source>
</evidence>
<organism evidence="4 5">
    <name type="scientific">Desulfuribacillus stibiiarsenatis</name>
    <dbReference type="NCBI Taxonomy" id="1390249"/>
    <lineage>
        <taxon>Bacteria</taxon>
        <taxon>Bacillati</taxon>
        <taxon>Bacillota</taxon>
        <taxon>Desulfuribacillia</taxon>
        <taxon>Desulfuribacillales</taxon>
        <taxon>Desulfuribacillaceae</taxon>
        <taxon>Desulfuribacillus</taxon>
    </lineage>
</organism>
<dbReference type="InterPro" id="IPR036873">
    <property type="entry name" value="Rhodanese-like_dom_sf"/>
</dbReference>
<keyword evidence="5" id="KW-1185">Reference proteome</keyword>
<dbReference type="PROSITE" id="PS50206">
    <property type="entry name" value="RHODANESE_3"/>
    <property type="match status" value="2"/>
</dbReference>
<dbReference type="Pfam" id="PF00581">
    <property type="entry name" value="Rhodanese"/>
    <property type="match status" value="2"/>
</dbReference>
<name>A0A1E5L5M0_9FIRM</name>
<comment type="caution">
    <text evidence="4">The sequence shown here is derived from an EMBL/GenBank/DDBJ whole genome shotgun (WGS) entry which is preliminary data.</text>
</comment>
<evidence type="ECO:0000313" key="5">
    <source>
        <dbReference type="Proteomes" id="UP000095255"/>
    </source>
</evidence>
<reference evidence="4 5" key="1">
    <citation type="submission" date="2016-09" db="EMBL/GenBank/DDBJ databases">
        <title>Desulfuribacillus arsenicus sp. nov., an obligately anaerobic, dissimilatory arsenic- and antimonate-reducing bacterium isolated from anoxic sediments.</title>
        <authorList>
            <person name="Abin C.A."/>
            <person name="Hollibaugh J.T."/>
        </authorList>
    </citation>
    <scope>NUCLEOTIDE SEQUENCE [LARGE SCALE GENOMIC DNA]</scope>
    <source>
        <strain evidence="4 5">MLFW-2</strain>
    </source>
</reference>
<keyword evidence="2" id="KW-0732">Signal</keyword>
<dbReference type="STRING" id="1390249.BHU72_04795"/>
<dbReference type="InterPro" id="IPR001763">
    <property type="entry name" value="Rhodanese-like_dom"/>
</dbReference>
<dbReference type="Gene3D" id="3.40.250.10">
    <property type="entry name" value="Rhodanese-like domain"/>
    <property type="match status" value="2"/>
</dbReference>
<evidence type="ECO:0000256" key="2">
    <source>
        <dbReference type="SAM" id="SignalP"/>
    </source>
</evidence>
<protein>
    <recommendedName>
        <fullName evidence="3">Rhodanese domain-containing protein</fullName>
    </recommendedName>
</protein>
<accession>A0A1E5L5M0</accession>
<feature type="domain" description="Rhodanese" evidence="3">
    <location>
        <begin position="91"/>
        <end position="180"/>
    </location>
</feature>
<feature type="compositionally biased region" description="Pro residues" evidence="1">
    <location>
        <begin position="40"/>
        <end position="51"/>
    </location>
</feature>
<dbReference type="PROSITE" id="PS51257">
    <property type="entry name" value="PROKAR_LIPOPROTEIN"/>
    <property type="match status" value="1"/>
</dbReference>
<dbReference type="SMART" id="SM00450">
    <property type="entry name" value="RHOD"/>
    <property type="match status" value="2"/>
</dbReference>
<feature type="signal peptide" evidence="2">
    <location>
        <begin position="1"/>
        <end position="30"/>
    </location>
</feature>
<feature type="region of interest" description="Disordered" evidence="1">
    <location>
        <begin position="33"/>
        <end position="55"/>
    </location>
</feature>
<dbReference type="InterPro" id="IPR050229">
    <property type="entry name" value="GlpE_sulfurtransferase"/>
</dbReference>
<dbReference type="AlphaFoldDB" id="A0A1E5L5M0"/>
<feature type="chain" id="PRO_5009180730" description="Rhodanese domain-containing protein" evidence="2">
    <location>
        <begin position="31"/>
        <end position="333"/>
    </location>
</feature>
<gene>
    <name evidence="4" type="ORF">BHU72_04795</name>
</gene>
<dbReference type="OrthoDB" id="9784009at2"/>